<sequence>MVPTGPPTPIGGAQSVSPALLRSNSAIFRSQGGSMAPQETFSSLTSPQTQYNMNMLGNTPNISSLLSQSFGNGGLNPSGLGSFQCGGIDTVPESDPFSVVANDIGYTTSLSFASSNMVNTGSYGLVQNQQISNPSGHQMSMDQQQLQAQQYEPQRFRHGQLSVPQFSVSHGQQQQHLPHYQSIRGGLRGGTPVKLEQQTINDQNGSQQQFQSLRSLSSVKLEPRQNQIGRGLGPVKLEPQHSDQPIFLQQQQQQRQQQQQKKQQLLQMSRQSSQATIAQMNFLQHQRILQMQQQQQQLLKATPQQRSQLQQQFPHQNLPVKSAGRPVYEPGMCARRLTHYMCQQQHRPDDNNIEFWRKFVAEFFAPNAKKRWCVSLYGNSRQTSGVFPQDTWHCEICNLKPGRGFETTVEVLPRLYKIKYDSGTLEELLYVDMPHEYHNVCGQIVLHYAKAIQESVFEQLRVVRDGQLRIVFSPDMKICSWEFCARHHEELIPRRLIIPPVGQLGAAAQKYQAAAQNVSSNLPAEELQHNCNMFVASARQLAKALEVP</sequence>
<proteinExistence type="predicted"/>
<dbReference type="Pfam" id="PF01803">
    <property type="entry name" value="LIM_bind"/>
    <property type="match status" value="1"/>
</dbReference>
<feature type="compositionally biased region" description="Low complexity" evidence="1">
    <location>
        <begin position="248"/>
        <end position="267"/>
    </location>
</feature>
<feature type="region of interest" description="Disordered" evidence="1">
    <location>
        <begin position="217"/>
        <end position="267"/>
    </location>
</feature>
<dbReference type="PANTHER" id="PTHR10378">
    <property type="entry name" value="LIM DOMAIN-BINDING PROTEIN"/>
    <property type="match status" value="1"/>
</dbReference>
<name>A0A5B7B3V4_DAVIN</name>
<dbReference type="GO" id="GO:0003973">
    <property type="term" value="F:(S)-2-hydroxy-acid oxidase activity"/>
    <property type="evidence" value="ECO:0007669"/>
    <property type="project" value="UniProtKB-EC"/>
</dbReference>
<evidence type="ECO:0000313" key="2">
    <source>
        <dbReference type="EMBL" id="MPA62291.1"/>
    </source>
</evidence>
<protein>
    <submittedName>
        <fullName evidence="2">Putative SEUSS transcriptional co-regulator isoform 1</fullName>
        <ecNumber evidence="2">1.1.3.15</ecNumber>
    </submittedName>
</protein>
<dbReference type="InterPro" id="IPR029005">
    <property type="entry name" value="LIM-bd/SEUSS"/>
</dbReference>
<organism evidence="2">
    <name type="scientific">Davidia involucrata</name>
    <name type="common">Dove tree</name>
    <dbReference type="NCBI Taxonomy" id="16924"/>
    <lineage>
        <taxon>Eukaryota</taxon>
        <taxon>Viridiplantae</taxon>
        <taxon>Streptophyta</taxon>
        <taxon>Embryophyta</taxon>
        <taxon>Tracheophyta</taxon>
        <taxon>Spermatophyta</taxon>
        <taxon>Magnoliopsida</taxon>
        <taxon>eudicotyledons</taxon>
        <taxon>Gunneridae</taxon>
        <taxon>Pentapetalae</taxon>
        <taxon>asterids</taxon>
        <taxon>Cornales</taxon>
        <taxon>Nyssaceae</taxon>
        <taxon>Davidia</taxon>
    </lineage>
</organism>
<gene>
    <name evidence="2" type="ORF">Din_031732</name>
</gene>
<keyword evidence="2" id="KW-0560">Oxidoreductase</keyword>
<dbReference type="AlphaFoldDB" id="A0A5B7B3V4"/>
<dbReference type="EMBL" id="GHES01031732">
    <property type="protein sequence ID" value="MPA62291.1"/>
    <property type="molecule type" value="Transcribed_RNA"/>
</dbReference>
<evidence type="ECO:0000256" key="1">
    <source>
        <dbReference type="SAM" id="MobiDB-lite"/>
    </source>
</evidence>
<reference evidence="2" key="1">
    <citation type="submission" date="2019-08" db="EMBL/GenBank/DDBJ databases">
        <title>Reference gene set and small RNA set construction with multiple tissues from Davidia involucrata Baill.</title>
        <authorList>
            <person name="Yang H."/>
            <person name="Zhou C."/>
            <person name="Li G."/>
            <person name="Wang J."/>
            <person name="Gao P."/>
            <person name="Wang M."/>
            <person name="Wang R."/>
            <person name="Zhao Y."/>
        </authorList>
    </citation>
    <scope>NUCLEOTIDE SEQUENCE</scope>
    <source>
        <tissue evidence="2">Mixed with DoveR01_LX</tissue>
    </source>
</reference>
<dbReference type="EC" id="1.1.3.15" evidence="2"/>
<accession>A0A5B7B3V4</accession>